<feature type="domain" description="HTH cro/C1-type" evidence="3">
    <location>
        <begin position="6"/>
        <end position="60"/>
    </location>
</feature>
<dbReference type="Gene3D" id="1.10.260.40">
    <property type="entry name" value="lambda repressor-like DNA-binding domains"/>
    <property type="match status" value="1"/>
</dbReference>
<dbReference type="OrthoDB" id="9805856at2"/>
<dbReference type="EMBL" id="FNCK01000001">
    <property type="protein sequence ID" value="SDF78121.1"/>
    <property type="molecule type" value="Genomic_DNA"/>
</dbReference>
<dbReference type="InterPro" id="IPR010982">
    <property type="entry name" value="Lambda_DNA-bd_dom_sf"/>
</dbReference>
<dbReference type="SUPFAM" id="SSF47413">
    <property type="entry name" value="lambda repressor-like DNA-binding domains"/>
    <property type="match status" value="1"/>
</dbReference>
<evidence type="ECO:0000259" key="3">
    <source>
        <dbReference type="PROSITE" id="PS50943"/>
    </source>
</evidence>
<evidence type="ECO:0000313" key="5">
    <source>
        <dbReference type="Proteomes" id="UP000199708"/>
    </source>
</evidence>
<evidence type="ECO:0000313" key="4">
    <source>
        <dbReference type="EMBL" id="SDF78121.1"/>
    </source>
</evidence>
<dbReference type="RefSeq" id="WP_090288734.1">
    <property type="nucleotide sequence ID" value="NZ_FNCK01000001.1"/>
</dbReference>
<organism evidence="4 5">
    <name type="scientific">Facklamia miroungae</name>
    <dbReference type="NCBI Taxonomy" id="120956"/>
    <lineage>
        <taxon>Bacteria</taxon>
        <taxon>Bacillati</taxon>
        <taxon>Bacillota</taxon>
        <taxon>Bacilli</taxon>
        <taxon>Lactobacillales</taxon>
        <taxon>Aerococcaceae</taxon>
        <taxon>Facklamia</taxon>
    </lineage>
</organism>
<keyword evidence="2" id="KW-1133">Transmembrane helix</keyword>
<gene>
    <name evidence="4" type="ORF">SAMN05421791_10123</name>
</gene>
<dbReference type="Pfam" id="PF01381">
    <property type="entry name" value="HTH_3"/>
    <property type="match status" value="1"/>
</dbReference>
<keyword evidence="2" id="KW-0472">Membrane</keyword>
<proteinExistence type="predicted"/>
<sequence length="117" mass="13559">MLNEILKEKRKELNLTQQQVADQLNVTRQTLSNWEVGKSFSDIPTLIKISNLYQLSLDYMLKGDVNLMNKIKKNTNELEKYQKTTAILKMIVYGLLIVAFVYCTGYAIGKGWAYYIK</sequence>
<keyword evidence="2" id="KW-0812">Transmembrane</keyword>
<keyword evidence="5" id="KW-1185">Reference proteome</keyword>
<dbReference type="STRING" id="120956.SAMN05421791_10123"/>
<accession>A0A1G7NVX8</accession>
<dbReference type="PROSITE" id="PS50943">
    <property type="entry name" value="HTH_CROC1"/>
    <property type="match status" value="1"/>
</dbReference>
<dbReference type="CDD" id="cd00093">
    <property type="entry name" value="HTH_XRE"/>
    <property type="match status" value="1"/>
</dbReference>
<name>A0A1G7NVX8_9LACT</name>
<dbReference type="GO" id="GO:0003677">
    <property type="term" value="F:DNA binding"/>
    <property type="evidence" value="ECO:0007669"/>
    <property type="project" value="UniProtKB-KW"/>
</dbReference>
<evidence type="ECO:0000256" key="2">
    <source>
        <dbReference type="SAM" id="Phobius"/>
    </source>
</evidence>
<keyword evidence="1" id="KW-0238">DNA-binding</keyword>
<evidence type="ECO:0000256" key="1">
    <source>
        <dbReference type="ARBA" id="ARBA00023125"/>
    </source>
</evidence>
<protein>
    <submittedName>
        <fullName evidence="4">Transcriptional regulator, contains XRE-family HTH domain</fullName>
    </submittedName>
</protein>
<dbReference type="InterPro" id="IPR001387">
    <property type="entry name" value="Cro/C1-type_HTH"/>
</dbReference>
<feature type="transmembrane region" description="Helical" evidence="2">
    <location>
        <begin position="90"/>
        <end position="109"/>
    </location>
</feature>
<reference evidence="4 5" key="1">
    <citation type="submission" date="2016-10" db="EMBL/GenBank/DDBJ databases">
        <authorList>
            <person name="de Groot N.N."/>
        </authorList>
    </citation>
    <scope>NUCLEOTIDE SEQUENCE [LARGE SCALE GENOMIC DNA]</scope>
    <source>
        <strain evidence="4 5">ATCC BAA-466</strain>
    </source>
</reference>
<dbReference type="PANTHER" id="PTHR46558:SF4">
    <property type="entry name" value="DNA-BIDING PHAGE PROTEIN"/>
    <property type="match status" value="1"/>
</dbReference>
<dbReference type="PANTHER" id="PTHR46558">
    <property type="entry name" value="TRACRIPTIONAL REGULATORY PROTEIN-RELATED-RELATED"/>
    <property type="match status" value="1"/>
</dbReference>
<dbReference type="Proteomes" id="UP000199708">
    <property type="component" value="Unassembled WGS sequence"/>
</dbReference>
<dbReference type="SMART" id="SM00530">
    <property type="entry name" value="HTH_XRE"/>
    <property type="match status" value="1"/>
</dbReference>
<dbReference type="AlphaFoldDB" id="A0A1G7NVX8"/>